<evidence type="ECO:0000313" key="5">
    <source>
        <dbReference type="Proteomes" id="UP000535491"/>
    </source>
</evidence>
<dbReference type="EMBL" id="JACEIQ010000014">
    <property type="protein sequence ID" value="MBA4495331.1"/>
    <property type="molecule type" value="Genomic_DNA"/>
</dbReference>
<organism evidence="4 5">
    <name type="scientific">Paenactinomyces guangxiensis</name>
    <dbReference type="NCBI Taxonomy" id="1490290"/>
    <lineage>
        <taxon>Bacteria</taxon>
        <taxon>Bacillati</taxon>
        <taxon>Bacillota</taxon>
        <taxon>Bacilli</taxon>
        <taxon>Bacillales</taxon>
        <taxon>Thermoactinomycetaceae</taxon>
        <taxon>Paenactinomyces</taxon>
    </lineage>
</organism>
<feature type="transmembrane region" description="Helical" evidence="2">
    <location>
        <begin position="229"/>
        <end position="248"/>
    </location>
</feature>
<dbReference type="InterPro" id="IPR001478">
    <property type="entry name" value="PDZ"/>
</dbReference>
<dbReference type="PROSITE" id="PS50106">
    <property type="entry name" value="PDZ"/>
    <property type="match status" value="1"/>
</dbReference>
<feature type="transmembrane region" description="Helical" evidence="2">
    <location>
        <begin position="54"/>
        <end position="76"/>
    </location>
</feature>
<feature type="compositionally biased region" description="Basic residues" evidence="1">
    <location>
        <begin position="388"/>
        <end position="398"/>
    </location>
</feature>
<dbReference type="Gene3D" id="2.30.42.10">
    <property type="match status" value="1"/>
</dbReference>
<dbReference type="InterPro" id="IPR041489">
    <property type="entry name" value="PDZ_6"/>
</dbReference>
<feature type="transmembrane region" description="Helical" evidence="2">
    <location>
        <begin position="12"/>
        <end position="33"/>
    </location>
</feature>
<proteinExistence type="predicted"/>
<feature type="region of interest" description="Disordered" evidence="1">
    <location>
        <begin position="375"/>
        <end position="398"/>
    </location>
</feature>
<evidence type="ECO:0000256" key="2">
    <source>
        <dbReference type="SAM" id="Phobius"/>
    </source>
</evidence>
<evidence type="ECO:0000313" key="4">
    <source>
        <dbReference type="EMBL" id="MBA4495331.1"/>
    </source>
</evidence>
<dbReference type="Pfam" id="PF17820">
    <property type="entry name" value="PDZ_6"/>
    <property type="match status" value="1"/>
</dbReference>
<feature type="transmembrane region" description="Helical" evidence="2">
    <location>
        <begin position="88"/>
        <end position="121"/>
    </location>
</feature>
<feature type="transmembrane region" description="Helical" evidence="2">
    <location>
        <begin position="254"/>
        <end position="273"/>
    </location>
</feature>
<keyword evidence="2" id="KW-0812">Transmembrane</keyword>
<gene>
    <name evidence="4" type="ORF">H1191_13555</name>
</gene>
<dbReference type="AlphaFoldDB" id="A0A7W2A882"/>
<sequence length="398" mass="45142">MSYLWDDPLSYGSAWISLFSSPWIFLACLLSLIQNLWIVRLERKRFGRRLEPPVPLILRNWFFGMAAGVALSFLLSAMEWEMDAEELLWVWAVTLLFSAGGVRFSCLSYSAGILTLASLGVQRLGSSPFPERWDKLWNSLEQFSGTGWLWLIGIVHLLEWALIRVDGDRGVLPIQIKHRTGQWINGFLLKKGWPIPLVILSADSWMPLPVFISFARLNISKPVKQQKRLASTLTCFYGIMLCGLMLAAAKWKGVLWAAAVFAVLGHETIYQWGRWQEKQKEPFFVSDQRGLKVLAVLPGSPAATLGIKSGDVIQRLNGVRVRSMEELEEQTKRAAFCKLEVLDERLDRHMMQKALYEDDPRHLGIVGAIPLGIRNPEPKQEVNTAGKLSKKKVHHHEA</sequence>
<protein>
    <submittedName>
        <fullName evidence="4">PDZ domain-containing protein</fullName>
    </submittedName>
</protein>
<name>A0A7W2A882_9BACL</name>
<evidence type="ECO:0000259" key="3">
    <source>
        <dbReference type="PROSITE" id="PS50106"/>
    </source>
</evidence>
<comment type="caution">
    <text evidence="4">The sequence shown here is derived from an EMBL/GenBank/DDBJ whole genome shotgun (WGS) entry which is preliminary data.</text>
</comment>
<dbReference type="SMART" id="SM00228">
    <property type="entry name" value="PDZ"/>
    <property type="match status" value="1"/>
</dbReference>
<evidence type="ECO:0000256" key="1">
    <source>
        <dbReference type="SAM" id="MobiDB-lite"/>
    </source>
</evidence>
<reference evidence="4 5" key="1">
    <citation type="submission" date="2020-07" db="EMBL/GenBank/DDBJ databases">
        <authorList>
            <person name="Feng H."/>
        </authorList>
    </citation>
    <scope>NUCLEOTIDE SEQUENCE [LARGE SCALE GENOMIC DNA]</scope>
    <source>
        <strain evidence="5">s-10</strain>
    </source>
</reference>
<dbReference type="RefSeq" id="WP_181752666.1">
    <property type="nucleotide sequence ID" value="NZ_JACEIQ010000014.1"/>
</dbReference>
<dbReference type="InterPro" id="IPR036034">
    <property type="entry name" value="PDZ_sf"/>
</dbReference>
<accession>A0A7W2A882</accession>
<keyword evidence="2" id="KW-1133">Transmembrane helix</keyword>
<feature type="domain" description="PDZ" evidence="3">
    <location>
        <begin position="290"/>
        <end position="334"/>
    </location>
</feature>
<dbReference type="SUPFAM" id="SSF50156">
    <property type="entry name" value="PDZ domain-like"/>
    <property type="match status" value="1"/>
</dbReference>
<keyword evidence="2" id="KW-0472">Membrane</keyword>
<dbReference type="Proteomes" id="UP000535491">
    <property type="component" value="Unassembled WGS sequence"/>
</dbReference>
<keyword evidence="5" id="KW-1185">Reference proteome</keyword>